<reference evidence="1 2" key="1">
    <citation type="journal article" date="2014" name="Int. J. Syst. Evol. Microbiol.">
        <title>Complete genome sequence of Corynebacterium casei LMG S-19264T (=DSM 44701T), isolated from a smear-ripened cheese.</title>
        <authorList>
            <consortium name="US DOE Joint Genome Institute (JGI-PGF)"/>
            <person name="Walter F."/>
            <person name="Albersmeier A."/>
            <person name="Kalinowski J."/>
            <person name="Ruckert C."/>
        </authorList>
    </citation>
    <scope>NUCLEOTIDE SEQUENCE [LARGE SCALE GENOMIC DNA]</scope>
    <source>
        <strain evidence="1 2">CGMCC 1.12925</strain>
    </source>
</reference>
<evidence type="ECO:0000313" key="2">
    <source>
        <dbReference type="Proteomes" id="UP000599688"/>
    </source>
</evidence>
<dbReference type="AlphaFoldDB" id="A0A916ZLW1"/>
<dbReference type="Proteomes" id="UP000599688">
    <property type="component" value="Unassembled WGS sequence"/>
</dbReference>
<gene>
    <name evidence="1" type="ORF">GCM10010831_00590</name>
</gene>
<evidence type="ECO:0000313" key="1">
    <source>
        <dbReference type="EMBL" id="GGE02724.1"/>
    </source>
</evidence>
<comment type="caution">
    <text evidence="1">The sequence shown here is derived from an EMBL/GenBank/DDBJ whole genome shotgun (WGS) entry which is preliminary data.</text>
</comment>
<keyword evidence="2" id="KW-1185">Reference proteome</keyword>
<dbReference type="EMBL" id="BMGL01000001">
    <property type="protein sequence ID" value="GGE02724.1"/>
    <property type="molecule type" value="Genomic_DNA"/>
</dbReference>
<protein>
    <submittedName>
        <fullName evidence="1">Uncharacterized protein</fullName>
    </submittedName>
</protein>
<proteinExistence type="predicted"/>
<sequence length="161" mass="18581">MLSLLLACEDTKTTENENQQNSLTRKQDSVLSRNIKYPEQEIKLSLKAEAVVEKWMIYVAMESEIKRMKAYSLNDVITNAPSILRVSDSLLKTVPKAFRIKPIESRIKVLHTKVSVLNQLAKKQHIDYDKLFKTANEVPVDFYNLNIQLNEAFIEMPNLNL</sequence>
<accession>A0A916ZLW1</accession>
<organism evidence="1 2">
    <name type="scientific">Psychroflexus salis</name>
    <dbReference type="NCBI Taxonomy" id="1526574"/>
    <lineage>
        <taxon>Bacteria</taxon>
        <taxon>Pseudomonadati</taxon>
        <taxon>Bacteroidota</taxon>
        <taxon>Flavobacteriia</taxon>
        <taxon>Flavobacteriales</taxon>
        <taxon>Flavobacteriaceae</taxon>
        <taxon>Psychroflexus</taxon>
    </lineage>
</organism>
<name>A0A916ZLW1_9FLAO</name>